<dbReference type="EMBL" id="CAJNOE010002966">
    <property type="protein sequence ID" value="CAF1496677.1"/>
    <property type="molecule type" value="Genomic_DNA"/>
</dbReference>
<reference evidence="1" key="1">
    <citation type="submission" date="2021-02" db="EMBL/GenBank/DDBJ databases">
        <authorList>
            <person name="Nowell W R."/>
        </authorList>
    </citation>
    <scope>NUCLEOTIDE SEQUENCE</scope>
</reference>
<evidence type="ECO:0000313" key="2">
    <source>
        <dbReference type="Proteomes" id="UP000663860"/>
    </source>
</evidence>
<name>A0A815T5F1_9BILA</name>
<feature type="non-terminal residue" evidence="1">
    <location>
        <position position="84"/>
    </location>
</feature>
<sequence>MMTSSKSNNSDLGINLINKHPELTFSWSRLCVGIHDDKSISCTKYLRQFNRGVQSQQQQRTLLTDVSGIVQPGQVLAVMGASGV</sequence>
<dbReference type="Proteomes" id="UP000663860">
    <property type="component" value="Unassembled WGS sequence"/>
</dbReference>
<accession>A0A815T5F1</accession>
<proteinExistence type="predicted"/>
<protein>
    <submittedName>
        <fullName evidence="1">Uncharacterized protein</fullName>
    </submittedName>
</protein>
<organism evidence="1 2">
    <name type="scientific">Adineta steineri</name>
    <dbReference type="NCBI Taxonomy" id="433720"/>
    <lineage>
        <taxon>Eukaryota</taxon>
        <taxon>Metazoa</taxon>
        <taxon>Spiralia</taxon>
        <taxon>Gnathifera</taxon>
        <taxon>Rotifera</taxon>
        <taxon>Eurotatoria</taxon>
        <taxon>Bdelloidea</taxon>
        <taxon>Adinetida</taxon>
        <taxon>Adinetidae</taxon>
        <taxon>Adineta</taxon>
    </lineage>
</organism>
<dbReference type="AlphaFoldDB" id="A0A815T5F1"/>
<evidence type="ECO:0000313" key="1">
    <source>
        <dbReference type="EMBL" id="CAF1496677.1"/>
    </source>
</evidence>
<comment type="caution">
    <text evidence="1">The sequence shown here is derived from an EMBL/GenBank/DDBJ whole genome shotgun (WGS) entry which is preliminary data.</text>
</comment>
<gene>
    <name evidence="1" type="ORF">IZO911_LOCUS44788</name>
</gene>